<dbReference type="Proteomes" id="UP000004892">
    <property type="component" value="Unassembled WGS sequence"/>
</dbReference>
<keyword evidence="2" id="KW-0732">Signal</keyword>
<dbReference type="SUPFAM" id="SSF111384">
    <property type="entry name" value="OmpH-like"/>
    <property type="match status" value="1"/>
</dbReference>
<evidence type="ECO:0000256" key="4">
    <source>
        <dbReference type="SAM" id="Phobius"/>
    </source>
</evidence>
<dbReference type="PANTHER" id="PTHR35089:SF1">
    <property type="entry name" value="CHAPERONE PROTEIN SKP"/>
    <property type="match status" value="1"/>
</dbReference>
<proteinExistence type="inferred from homology"/>
<dbReference type="Pfam" id="PF03938">
    <property type="entry name" value="OmpH"/>
    <property type="match status" value="1"/>
</dbReference>
<comment type="caution">
    <text evidence="5">The sequence shown here is derived from an EMBL/GenBank/DDBJ whole genome shotgun (WGS) entry which is preliminary data.</text>
</comment>
<keyword evidence="4" id="KW-0472">Membrane</keyword>
<dbReference type="GeneID" id="98070007"/>
<organism evidence="5 6">
    <name type="scientific">Odoribacter laneus YIT 12061</name>
    <dbReference type="NCBI Taxonomy" id="742817"/>
    <lineage>
        <taxon>Bacteria</taxon>
        <taxon>Pseudomonadati</taxon>
        <taxon>Bacteroidota</taxon>
        <taxon>Bacteroidia</taxon>
        <taxon>Bacteroidales</taxon>
        <taxon>Odoribacteraceae</taxon>
        <taxon>Odoribacter</taxon>
    </lineage>
</organism>
<keyword evidence="6" id="KW-1185">Reference proteome</keyword>
<dbReference type="RefSeq" id="WP_009137616.1">
    <property type="nucleotide sequence ID" value="NZ_JH594597.1"/>
</dbReference>
<dbReference type="PATRIC" id="fig|742817.3.peg.2642"/>
<dbReference type="SMART" id="SM00935">
    <property type="entry name" value="OmpH"/>
    <property type="match status" value="1"/>
</dbReference>
<evidence type="ECO:0000256" key="1">
    <source>
        <dbReference type="ARBA" id="ARBA00009091"/>
    </source>
</evidence>
<dbReference type="InterPro" id="IPR024930">
    <property type="entry name" value="Skp_dom_sf"/>
</dbReference>
<keyword evidence="3" id="KW-0175">Coiled coil</keyword>
<dbReference type="InterPro" id="IPR005632">
    <property type="entry name" value="Chaperone_Skp"/>
</dbReference>
<evidence type="ECO:0000256" key="2">
    <source>
        <dbReference type="ARBA" id="ARBA00022729"/>
    </source>
</evidence>
<dbReference type="EMBL" id="ADMC01000026">
    <property type="protein sequence ID" value="EHP46103.1"/>
    <property type="molecule type" value="Genomic_DNA"/>
</dbReference>
<protein>
    <recommendedName>
        <fullName evidence="7">Outer membrane protein</fullName>
    </recommendedName>
</protein>
<feature type="coiled-coil region" evidence="3">
    <location>
        <begin position="71"/>
        <end position="130"/>
    </location>
</feature>
<gene>
    <name evidence="5" type="ORF">HMPREF9449_02470</name>
</gene>
<evidence type="ECO:0000256" key="3">
    <source>
        <dbReference type="SAM" id="Coils"/>
    </source>
</evidence>
<evidence type="ECO:0008006" key="7">
    <source>
        <dbReference type="Google" id="ProtNLM"/>
    </source>
</evidence>
<dbReference type="GO" id="GO:0051082">
    <property type="term" value="F:unfolded protein binding"/>
    <property type="evidence" value="ECO:0007669"/>
    <property type="project" value="InterPro"/>
</dbReference>
<keyword evidence="4" id="KW-0812">Transmembrane</keyword>
<evidence type="ECO:0000313" key="6">
    <source>
        <dbReference type="Proteomes" id="UP000004892"/>
    </source>
</evidence>
<dbReference type="GO" id="GO:0050821">
    <property type="term" value="P:protein stabilization"/>
    <property type="evidence" value="ECO:0007669"/>
    <property type="project" value="TreeGrafter"/>
</dbReference>
<name>H1DJN4_9BACT</name>
<dbReference type="STRING" id="742817.HMPREF9449_02470"/>
<dbReference type="GO" id="GO:0005829">
    <property type="term" value="C:cytosol"/>
    <property type="evidence" value="ECO:0007669"/>
    <property type="project" value="TreeGrafter"/>
</dbReference>
<comment type="similarity">
    <text evidence="1">Belongs to the Skp family.</text>
</comment>
<dbReference type="eggNOG" id="COG2825">
    <property type="taxonomic scope" value="Bacteria"/>
</dbReference>
<evidence type="ECO:0000313" key="5">
    <source>
        <dbReference type="EMBL" id="EHP46103.1"/>
    </source>
</evidence>
<accession>H1DJN4</accession>
<feature type="transmembrane region" description="Helical" evidence="4">
    <location>
        <begin position="6"/>
        <end position="26"/>
    </location>
</feature>
<keyword evidence="4" id="KW-1133">Transmembrane helix</keyword>
<dbReference type="HOGENOM" id="CLU_053320_1_0_10"/>
<dbReference type="AlphaFoldDB" id="H1DJN4"/>
<dbReference type="PANTHER" id="PTHR35089">
    <property type="entry name" value="CHAPERONE PROTEIN SKP"/>
    <property type="match status" value="1"/>
</dbReference>
<sequence>MKNYSIVLNVILLIAVAVLYVLHFTGNRENTSVKPRVDGNETVNGTKIVYVNTDTLLSNYLLSVELNEAFLKKQEERRTELNMKAKQLDQQANEFQRKLENNGFISRERAEAARQEILDKNQRLQMLQQEMTEKMLKEQGDLNKRLFESITSFLTEYNKEKGYDIVLSTVLAGNVLYAEPGFDITGDVVKRLNEKYNQKKAE</sequence>
<reference evidence="5 6" key="1">
    <citation type="submission" date="2012-01" db="EMBL/GenBank/DDBJ databases">
        <title>The Genome Sequence of Odoribacter laneus YIT 12061.</title>
        <authorList>
            <consortium name="The Broad Institute Genome Sequencing Platform"/>
            <person name="Earl A."/>
            <person name="Ward D."/>
            <person name="Feldgarden M."/>
            <person name="Gevers D."/>
            <person name="Morotomi M."/>
            <person name="Young S.K."/>
            <person name="Zeng Q."/>
            <person name="Gargeya S."/>
            <person name="Fitzgerald M."/>
            <person name="Haas B."/>
            <person name="Abouelleil A."/>
            <person name="Alvarado L."/>
            <person name="Arachchi H.M."/>
            <person name="Berlin A."/>
            <person name="Chapman S.B."/>
            <person name="Gearin G."/>
            <person name="Goldberg J."/>
            <person name="Griggs A."/>
            <person name="Gujja S."/>
            <person name="Hansen M."/>
            <person name="Heiman D."/>
            <person name="Howarth C."/>
            <person name="Larimer J."/>
            <person name="Lui A."/>
            <person name="MacDonald P.J.P."/>
            <person name="McCowen C."/>
            <person name="Montmayeur A."/>
            <person name="Murphy C."/>
            <person name="Neiman D."/>
            <person name="Pearson M."/>
            <person name="Priest M."/>
            <person name="Roberts A."/>
            <person name="Saif S."/>
            <person name="Shea T."/>
            <person name="Sisk P."/>
            <person name="Stolte C."/>
            <person name="Sykes S."/>
            <person name="Wortman J."/>
            <person name="Nusbaum C."/>
            <person name="Birren B."/>
        </authorList>
    </citation>
    <scope>NUCLEOTIDE SEQUENCE [LARGE SCALE GENOMIC DNA]</scope>
    <source>
        <strain evidence="5 6">YIT 12061</strain>
    </source>
</reference>
<dbReference type="Gene3D" id="3.30.910.20">
    <property type="entry name" value="Skp domain"/>
    <property type="match status" value="1"/>
</dbReference>